<dbReference type="PROSITE" id="PS50884">
    <property type="entry name" value="ZF_DOF_2"/>
    <property type="match status" value="1"/>
</dbReference>
<dbReference type="GO" id="GO:0003700">
    <property type="term" value="F:DNA-binding transcription factor activity"/>
    <property type="evidence" value="ECO:0007669"/>
    <property type="project" value="UniProtKB-UniRule"/>
</dbReference>
<keyword evidence="7 8" id="KW-0539">Nucleus</keyword>
<comment type="subcellular location">
    <subcellularLocation>
        <location evidence="8 9">Nucleus</location>
    </subcellularLocation>
</comment>
<evidence type="ECO:0000256" key="9">
    <source>
        <dbReference type="RuleBase" id="RU369094"/>
    </source>
</evidence>
<evidence type="ECO:0000256" key="3">
    <source>
        <dbReference type="ARBA" id="ARBA00022833"/>
    </source>
</evidence>
<dbReference type="PANTHER" id="PTHR31992">
    <property type="entry name" value="DOF ZINC FINGER PROTEIN DOF1.4-RELATED"/>
    <property type="match status" value="1"/>
</dbReference>
<evidence type="ECO:0000313" key="13">
    <source>
        <dbReference type="Proteomes" id="UP001237642"/>
    </source>
</evidence>
<comment type="function">
    <text evidence="9">Transcription factor that binds specifically to a 5'-AA[AG]G-3' consensus core sequence.</text>
</comment>
<gene>
    <name evidence="12" type="ORF">POM88_036919</name>
</gene>
<dbReference type="InterPro" id="IPR045174">
    <property type="entry name" value="Dof"/>
</dbReference>
<proteinExistence type="predicted"/>
<dbReference type="AlphaFoldDB" id="A0AAD8HR52"/>
<dbReference type="GO" id="GO:0005634">
    <property type="term" value="C:nucleus"/>
    <property type="evidence" value="ECO:0007669"/>
    <property type="project" value="UniProtKB-SubCell"/>
</dbReference>
<evidence type="ECO:0000259" key="11">
    <source>
        <dbReference type="PROSITE" id="PS50884"/>
    </source>
</evidence>
<feature type="region of interest" description="Disordered" evidence="10">
    <location>
        <begin position="1"/>
        <end position="30"/>
    </location>
</feature>
<dbReference type="Pfam" id="PF02701">
    <property type="entry name" value="Zn_ribbon_Dof"/>
    <property type="match status" value="1"/>
</dbReference>
<dbReference type="Proteomes" id="UP001237642">
    <property type="component" value="Unassembled WGS sequence"/>
</dbReference>
<reference evidence="12" key="1">
    <citation type="submission" date="2023-02" db="EMBL/GenBank/DDBJ databases">
        <title>Genome of toxic invasive species Heracleum sosnowskyi carries increased number of genes despite the absence of recent whole-genome duplications.</title>
        <authorList>
            <person name="Schelkunov M."/>
            <person name="Shtratnikova V."/>
            <person name="Makarenko M."/>
            <person name="Klepikova A."/>
            <person name="Omelchenko D."/>
            <person name="Novikova G."/>
            <person name="Obukhova E."/>
            <person name="Bogdanov V."/>
            <person name="Penin A."/>
            <person name="Logacheva M."/>
        </authorList>
    </citation>
    <scope>NUCLEOTIDE SEQUENCE</scope>
    <source>
        <strain evidence="12">Hsosn_3</strain>
        <tissue evidence="12">Leaf</tissue>
    </source>
</reference>
<evidence type="ECO:0000256" key="8">
    <source>
        <dbReference type="PROSITE-ProRule" id="PRU00071"/>
    </source>
</evidence>
<evidence type="ECO:0000256" key="6">
    <source>
        <dbReference type="ARBA" id="ARBA00023163"/>
    </source>
</evidence>
<dbReference type="GO" id="GO:0003677">
    <property type="term" value="F:DNA binding"/>
    <property type="evidence" value="ECO:0007669"/>
    <property type="project" value="UniProtKB-UniRule"/>
</dbReference>
<evidence type="ECO:0000313" key="12">
    <source>
        <dbReference type="EMBL" id="KAK1370827.1"/>
    </source>
</evidence>
<dbReference type="EMBL" id="JAUIZM010000008">
    <property type="protein sequence ID" value="KAK1370827.1"/>
    <property type="molecule type" value="Genomic_DNA"/>
</dbReference>
<dbReference type="PANTHER" id="PTHR31992:SF313">
    <property type="entry name" value="DOF ZINC FINGER PROTEIN DOF5.7"/>
    <property type="match status" value="1"/>
</dbReference>
<dbReference type="GO" id="GO:0008270">
    <property type="term" value="F:zinc ion binding"/>
    <property type="evidence" value="ECO:0007669"/>
    <property type="project" value="UniProtKB-KW"/>
</dbReference>
<feature type="domain" description="Dof-type" evidence="11">
    <location>
        <begin position="30"/>
        <end position="84"/>
    </location>
</feature>
<protein>
    <recommendedName>
        <fullName evidence="9">Dof zinc finger protein</fullName>
    </recommendedName>
</protein>
<keyword evidence="3 9" id="KW-0862">Zinc</keyword>
<keyword evidence="13" id="KW-1185">Reference proteome</keyword>
<keyword evidence="5 8" id="KW-0238">DNA-binding</keyword>
<keyword evidence="1 9" id="KW-0479">Metal-binding</keyword>
<reference evidence="12" key="2">
    <citation type="submission" date="2023-05" db="EMBL/GenBank/DDBJ databases">
        <authorList>
            <person name="Schelkunov M.I."/>
        </authorList>
    </citation>
    <scope>NUCLEOTIDE SEQUENCE</scope>
    <source>
        <strain evidence="12">Hsosn_3</strain>
        <tissue evidence="12">Leaf</tissue>
    </source>
</reference>
<keyword evidence="6 9" id="KW-0804">Transcription</keyword>
<evidence type="ECO:0000256" key="4">
    <source>
        <dbReference type="ARBA" id="ARBA00023015"/>
    </source>
</evidence>
<accession>A0AAD8HR52</accession>
<comment type="caution">
    <text evidence="12">The sequence shown here is derived from an EMBL/GenBank/DDBJ whole genome shotgun (WGS) entry which is preliminary data.</text>
</comment>
<evidence type="ECO:0000256" key="5">
    <source>
        <dbReference type="ARBA" id="ARBA00023125"/>
    </source>
</evidence>
<evidence type="ECO:0000256" key="7">
    <source>
        <dbReference type="ARBA" id="ARBA00023242"/>
    </source>
</evidence>
<organism evidence="12 13">
    <name type="scientific">Heracleum sosnowskyi</name>
    <dbReference type="NCBI Taxonomy" id="360622"/>
    <lineage>
        <taxon>Eukaryota</taxon>
        <taxon>Viridiplantae</taxon>
        <taxon>Streptophyta</taxon>
        <taxon>Embryophyta</taxon>
        <taxon>Tracheophyta</taxon>
        <taxon>Spermatophyta</taxon>
        <taxon>Magnoliopsida</taxon>
        <taxon>eudicotyledons</taxon>
        <taxon>Gunneridae</taxon>
        <taxon>Pentapetalae</taxon>
        <taxon>asterids</taxon>
        <taxon>campanulids</taxon>
        <taxon>Apiales</taxon>
        <taxon>Apiaceae</taxon>
        <taxon>Apioideae</taxon>
        <taxon>apioid superclade</taxon>
        <taxon>Tordylieae</taxon>
        <taxon>Tordyliinae</taxon>
        <taxon>Heracleum</taxon>
    </lineage>
</organism>
<evidence type="ECO:0000256" key="10">
    <source>
        <dbReference type="SAM" id="MobiDB-lite"/>
    </source>
</evidence>
<dbReference type="InterPro" id="IPR003851">
    <property type="entry name" value="Znf_Dof"/>
</dbReference>
<evidence type="ECO:0000256" key="2">
    <source>
        <dbReference type="ARBA" id="ARBA00022771"/>
    </source>
</evidence>
<dbReference type="PROSITE" id="PS01361">
    <property type="entry name" value="ZF_DOF_1"/>
    <property type="match status" value="1"/>
</dbReference>
<name>A0AAD8HR52_9APIA</name>
<evidence type="ECO:0000256" key="1">
    <source>
        <dbReference type="ARBA" id="ARBA00022723"/>
    </source>
</evidence>
<keyword evidence="2 8" id="KW-0863">Zinc-finger</keyword>
<keyword evidence="4 9" id="KW-0805">Transcription regulation</keyword>
<sequence>MMSPDDLMSNPQGDDNNKKTTSRPAAELAPRCPRCDSPNTKFCYYNNYSLSQPRYFCKTCRRYWTKGGALRNIPIGGGCRKNKKMLNSKSSRFSNESMDSAGSSSYLDHMGGFKFSNISLSSGMNFHTLDTNLPRTFSPIQHYQQLSTNPSFGNISRTLSSASSFGLDSQSGNSSGSTFMGFNFPLSSPGLQQDHVNAQVLQEHDHDIKSNDVVASSIESLSSINQDLHWKLQQQRLGMMMFGEDNNIANHHKEVTNTSLILPPPMNIIPQKPQPILFENLEISPRVKDHDVHQAVGSSGSGSATEWLLDHSSNRSLVNTTQTNSSNTGINEFNQAWGNFYQYTSLP</sequence>